<reference evidence="1" key="1">
    <citation type="submission" date="2015-06" db="EMBL/GenBank/DDBJ databases">
        <authorList>
            <person name="Nguyen H."/>
        </authorList>
    </citation>
    <scope>NUCLEOTIDE SEQUENCE</scope>
    <source>
        <strain evidence="1">DAOM 180753</strain>
    </source>
</reference>
<gene>
    <name evidence="1" type="ORF">VN97_g11672</name>
</gene>
<reference evidence="1" key="2">
    <citation type="journal article" date="2016" name="Fungal Biol.">
        <title>Ochratoxin A production by Penicillium thymicola.</title>
        <authorList>
            <person name="Nguyen H.D.T."/>
            <person name="McMullin D.R."/>
            <person name="Ponomareva E."/>
            <person name="Riley R."/>
            <person name="Pomraning K.R."/>
            <person name="Baker S.E."/>
            <person name="Seifert K.A."/>
        </authorList>
    </citation>
    <scope>NUCLEOTIDE SEQUENCE</scope>
    <source>
        <strain evidence="1">DAOM 180753</strain>
    </source>
</reference>
<dbReference type="Proteomes" id="UP001227192">
    <property type="component" value="Unassembled WGS sequence"/>
</dbReference>
<dbReference type="EMBL" id="LACB01000681">
    <property type="protein sequence ID" value="KAJ9481788.1"/>
    <property type="molecule type" value="Genomic_DNA"/>
</dbReference>
<protein>
    <submittedName>
        <fullName evidence="1">Uncharacterized protein</fullName>
    </submittedName>
</protein>
<sequence length="106" mass="11582">MSFACQKHANKTGSEVKGILHQETRIIGHNEEKSGWKTDFDTAGGEISMQFEASTSPITQLVCDVEVRGGLEVRHSLVIELIVVQGFCRIVISFPSHPLVLLGAYG</sequence>
<organism evidence="1 2">
    <name type="scientific">Penicillium thymicola</name>
    <dbReference type="NCBI Taxonomy" id="293382"/>
    <lineage>
        <taxon>Eukaryota</taxon>
        <taxon>Fungi</taxon>
        <taxon>Dikarya</taxon>
        <taxon>Ascomycota</taxon>
        <taxon>Pezizomycotina</taxon>
        <taxon>Eurotiomycetes</taxon>
        <taxon>Eurotiomycetidae</taxon>
        <taxon>Eurotiales</taxon>
        <taxon>Aspergillaceae</taxon>
        <taxon>Penicillium</taxon>
    </lineage>
</organism>
<comment type="caution">
    <text evidence="1">The sequence shown here is derived from an EMBL/GenBank/DDBJ whole genome shotgun (WGS) entry which is preliminary data.</text>
</comment>
<proteinExistence type="predicted"/>
<evidence type="ECO:0000313" key="1">
    <source>
        <dbReference type="EMBL" id="KAJ9481788.1"/>
    </source>
</evidence>
<accession>A0AAI9T7D1</accession>
<name>A0AAI9T7D1_PENTH</name>
<evidence type="ECO:0000313" key="2">
    <source>
        <dbReference type="Proteomes" id="UP001227192"/>
    </source>
</evidence>
<dbReference type="AlphaFoldDB" id="A0AAI9T7D1"/>
<keyword evidence="2" id="KW-1185">Reference proteome</keyword>